<dbReference type="PATRIC" id="fig|1236046.5.peg.1638"/>
<organism evidence="1 2">
    <name type="scientific">Mesotoga infera</name>
    <dbReference type="NCBI Taxonomy" id="1236046"/>
    <lineage>
        <taxon>Bacteria</taxon>
        <taxon>Thermotogati</taxon>
        <taxon>Thermotogota</taxon>
        <taxon>Thermotogae</taxon>
        <taxon>Kosmotogales</taxon>
        <taxon>Kosmotogaceae</taxon>
        <taxon>Mesotoga</taxon>
    </lineage>
</organism>
<dbReference type="SUPFAM" id="SSF143880">
    <property type="entry name" value="NE0471 N-terminal domain-like"/>
    <property type="match status" value="1"/>
</dbReference>
<gene>
    <name evidence="1" type="ORF">XE02_1496</name>
</gene>
<sequence length="92" mass="9989">MIKIALAVAVEGLKLKLTFENGVSGTVDFSELATSPLFGPLKNDEFFESVTIVRDGRALAWGEELEICANSLFLKITGKKTEEIFPKAKAAL</sequence>
<evidence type="ECO:0008006" key="3">
    <source>
        <dbReference type="Google" id="ProtNLM"/>
    </source>
</evidence>
<protein>
    <recommendedName>
        <fullName evidence="3">DUF2442 domain-containing protein</fullName>
    </recommendedName>
</protein>
<dbReference type="InterPro" id="IPR036782">
    <property type="entry name" value="NE0471-like_N"/>
</dbReference>
<dbReference type="InterPro" id="IPR018841">
    <property type="entry name" value="DUF2442"/>
</dbReference>
<evidence type="ECO:0000313" key="2">
    <source>
        <dbReference type="Proteomes" id="UP000055014"/>
    </source>
</evidence>
<dbReference type="Proteomes" id="UP000055014">
    <property type="component" value="Unassembled WGS sequence"/>
</dbReference>
<dbReference type="AlphaFoldDB" id="A0A117M5K4"/>
<dbReference type="Gene3D" id="3.30.2020.10">
    <property type="entry name" value="NE0471-like N-terminal domain"/>
    <property type="match status" value="1"/>
</dbReference>
<reference evidence="2" key="1">
    <citation type="journal article" date="2015" name="MBio">
        <title>Genome-Resolved Metagenomic Analysis Reveals Roles for Candidate Phyla and Other Microbial Community Members in Biogeochemical Transformations in Oil Reservoirs.</title>
        <authorList>
            <person name="Hu P."/>
            <person name="Tom L."/>
            <person name="Singh A."/>
            <person name="Thomas B.C."/>
            <person name="Baker B.J."/>
            <person name="Piceno Y.M."/>
            <person name="Andersen G.L."/>
            <person name="Banfield J.F."/>
        </authorList>
    </citation>
    <scope>NUCLEOTIDE SEQUENCE [LARGE SCALE GENOMIC DNA]</scope>
</reference>
<dbReference type="EMBL" id="LGGW01000199">
    <property type="protein sequence ID" value="KUK85599.1"/>
    <property type="molecule type" value="Genomic_DNA"/>
</dbReference>
<dbReference type="Pfam" id="PF10387">
    <property type="entry name" value="DUF2442"/>
    <property type="match status" value="1"/>
</dbReference>
<evidence type="ECO:0000313" key="1">
    <source>
        <dbReference type="EMBL" id="KUK85599.1"/>
    </source>
</evidence>
<comment type="caution">
    <text evidence="1">The sequence shown here is derived from an EMBL/GenBank/DDBJ whole genome shotgun (WGS) entry which is preliminary data.</text>
</comment>
<accession>A0A117M5K4</accession>
<name>A0A117M5K4_9BACT</name>
<proteinExistence type="predicted"/>